<evidence type="ECO:0000313" key="2">
    <source>
        <dbReference type="Proteomes" id="UP001049176"/>
    </source>
</evidence>
<sequence>MSVTGHRLFAKYERLRKWCRGTLDLTSREGQQRLNSPPRKLFSRRGQGIGGCVSIGNSKRALCKLPKGMHKTPSTSF</sequence>
<protein>
    <submittedName>
        <fullName evidence="1">Uncharacterized protein</fullName>
    </submittedName>
</protein>
<keyword evidence="2" id="KW-1185">Reference proteome</keyword>
<dbReference type="AlphaFoldDB" id="A0A9P8AGD5"/>
<accession>A0A9P8AGD5</accession>
<evidence type="ECO:0000313" key="1">
    <source>
        <dbReference type="EMBL" id="KAG7100170.1"/>
    </source>
</evidence>
<dbReference type="KEGG" id="more:E1B28_001950"/>
<dbReference type="EMBL" id="CM032181">
    <property type="protein sequence ID" value="KAG7100170.1"/>
    <property type="molecule type" value="Genomic_DNA"/>
</dbReference>
<comment type="caution">
    <text evidence="1">The sequence shown here is derived from an EMBL/GenBank/DDBJ whole genome shotgun (WGS) entry which is preliminary data.</text>
</comment>
<proteinExistence type="predicted"/>
<organism evidence="1 2">
    <name type="scientific">Marasmius oreades</name>
    <name type="common">fairy-ring Marasmius</name>
    <dbReference type="NCBI Taxonomy" id="181124"/>
    <lineage>
        <taxon>Eukaryota</taxon>
        <taxon>Fungi</taxon>
        <taxon>Dikarya</taxon>
        <taxon>Basidiomycota</taxon>
        <taxon>Agaricomycotina</taxon>
        <taxon>Agaricomycetes</taxon>
        <taxon>Agaricomycetidae</taxon>
        <taxon>Agaricales</taxon>
        <taxon>Marasmiineae</taxon>
        <taxon>Marasmiaceae</taxon>
        <taxon>Marasmius</taxon>
    </lineage>
</organism>
<dbReference type="RefSeq" id="XP_043016640.1">
    <property type="nucleotide sequence ID" value="XM_043147926.1"/>
</dbReference>
<dbReference type="GeneID" id="66071026"/>
<name>A0A9P8AGD5_9AGAR</name>
<reference evidence="1" key="1">
    <citation type="journal article" date="2021" name="Genome Biol. Evol.">
        <title>The assembled and annotated genome of the fairy-ring fungus Marasmius oreades.</title>
        <authorList>
            <person name="Hiltunen M."/>
            <person name="Ament-Velasquez S.L."/>
            <person name="Johannesson H."/>
        </authorList>
    </citation>
    <scope>NUCLEOTIDE SEQUENCE</scope>
    <source>
        <strain evidence="1">03SP1</strain>
    </source>
</reference>
<dbReference type="Proteomes" id="UP001049176">
    <property type="component" value="Chromosome 1"/>
</dbReference>
<gene>
    <name evidence="1" type="ORF">E1B28_001950</name>
</gene>